<protein>
    <submittedName>
        <fullName evidence="2">Uncharacterized protein</fullName>
    </submittedName>
</protein>
<dbReference type="Proteomes" id="UP000000763">
    <property type="component" value="Chromosome 6"/>
</dbReference>
<evidence type="ECO:0000313" key="5">
    <source>
        <dbReference type="Proteomes" id="UP000000763"/>
    </source>
</evidence>
<sequence length="133" mass="13569">MATGRTYLVKSAAVVGDPRGGEDGTQQGKRCSSDLREGRLRSPVSLSCGGAARRAVPETCESVVARDYFVHNVAGLGSVRTKMAALPYRRNGDGGERATAGEAAAAAASAAGVASVASSSSRPASKFQKPAWV</sequence>
<dbReference type="EMBL" id="AP004991">
    <property type="protein sequence ID" value="BAD35995.1"/>
    <property type="molecule type" value="Genomic_DNA"/>
</dbReference>
<reference evidence="4" key="4">
    <citation type="journal article" date="2005" name="PLoS Biol.">
        <title>The genomes of Oryza sativa: a history of duplications.</title>
        <authorList>
            <person name="Yu J."/>
            <person name="Wang J."/>
            <person name="Lin W."/>
            <person name="Li S."/>
            <person name="Li H."/>
            <person name="Zhou J."/>
            <person name="Ni P."/>
            <person name="Dong W."/>
            <person name="Hu S."/>
            <person name="Zeng C."/>
            <person name="Zhang J."/>
            <person name="Zhang Y."/>
            <person name="Li R."/>
            <person name="Xu Z."/>
            <person name="Li S."/>
            <person name="Li X."/>
            <person name="Zheng H."/>
            <person name="Cong L."/>
            <person name="Lin L."/>
            <person name="Yin J."/>
            <person name="Geng J."/>
            <person name="Li G."/>
            <person name="Shi J."/>
            <person name="Liu J."/>
            <person name="Lv H."/>
            <person name="Li J."/>
            <person name="Wang J."/>
            <person name="Deng Y."/>
            <person name="Ran L."/>
            <person name="Shi X."/>
            <person name="Wang X."/>
            <person name="Wu Q."/>
            <person name="Li C."/>
            <person name="Ren X."/>
            <person name="Wang J."/>
            <person name="Wang X."/>
            <person name="Li D."/>
            <person name="Liu D."/>
            <person name="Zhang X."/>
            <person name="Ji Z."/>
            <person name="Zhao W."/>
            <person name="Sun Y."/>
            <person name="Zhang Z."/>
            <person name="Bao J."/>
            <person name="Han Y."/>
            <person name="Dong L."/>
            <person name="Ji J."/>
            <person name="Chen P."/>
            <person name="Wu S."/>
            <person name="Liu J."/>
            <person name="Xiao Y."/>
            <person name="Bu D."/>
            <person name="Tan J."/>
            <person name="Yang L."/>
            <person name="Ye C."/>
            <person name="Zhang J."/>
            <person name="Xu J."/>
            <person name="Zhou Y."/>
            <person name="Yu Y."/>
            <person name="Zhang B."/>
            <person name="Zhuang S."/>
            <person name="Wei H."/>
            <person name="Liu B."/>
            <person name="Lei M."/>
            <person name="Yu H."/>
            <person name="Li Y."/>
            <person name="Xu H."/>
            <person name="Wei S."/>
            <person name="He X."/>
            <person name="Fang L."/>
            <person name="Zhang Z."/>
            <person name="Zhang Y."/>
            <person name="Huang X."/>
            <person name="Su Z."/>
            <person name="Tong W."/>
            <person name="Li J."/>
            <person name="Tong Z."/>
            <person name="Li S."/>
            <person name="Ye J."/>
            <person name="Wang L."/>
            <person name="Fang L."/>
            <person name="Lei T."/>
            <person name="Chen C."/>
            <person name="Chen H."/>
            <person name="Xu Z."/>
            <person name="Li H."/>
            <person name="Huang H."/>
            <person name="Zhang F."/>
            <person name="Xu H."/>
            <person name="Li N."/>
            <person name="Zhao C."/>
            <person name="Li S."/>
            <person name="Dong L."/>
            <person name="Huang Y."/>
            <person name="Li L."/>
            <person name="Xi Y."/>
            <person name="Qi Q."/>
            <person name="Li W."/>
            <person name="Zhang B."/>
            <person name="Hu W."/>
            <person name="Zhang Y."/>
            <person name="Tian X."/>
            <person name="Jiao Y."/>
            <person name="Liang X."/>
            <person name="Jin J."/>
            <person name="Gao L."/>
            <person name="Zheng W."/>
            <person name="Hao B."/>
            <person name="Liu S."/>
            <person name="Wang W."/>
            <person name="Yuan L."/>
            <person name="Cao M."/>
            <person name="McDermott J."/>
            <person name="Samudrala R."/>
            <person name="Wang J."/>
            <person name="Wong G.K."/>
            <person name="Yang H."/>
        </authorList>
    </citation>
    <scope>NUCLEOTIDE SEQUENCE [LARGE SCALE GENOMIC DNA]</scope>
</reference>
<evidence type="ECO:0000256" key="1">
    <source>
        <dbReference type="SAM" id="MobiDB-lite"/>
    </source>
</evidence>
<evidence type="ECO:0000313" key="3">
    <source>
        <dbReference type="EMBL" id="BAD36187.1"/>
    </source>
</evidence>
<feature type="region of interest" description="Disordered" evidence="1">
    <location>
        <begin position="13"/>
        <end position="36"/>
    </location>
</feature>
<dbReference type="EMBL" id="AP005652">
    <property type="protein sequence ID" value="BAD36187.1"/>
    <property type="molecule type" value="Genomic_DNA"/>
</dbReference>
<proteinExistence type="predicted"/>
<dbReference type="EMBL" id="CM000143">
    <property type="protein sequence ID" value="EEE65281.1"/>
    <property type="molecule type" value="Genomic_DNA"/>
</dbReference>
<name>Q69SP0_ORYSJ</name>
<organism evidence="2 5">
    <name type="scientific">Oryza sativa subsp. japonica</name>
    <name type="common">Rice</name>
    <dbReference type="NCBI Taxonomy" id="39947"/>
    <lineage>
        <taxon>Eukaryota</taxon>
        <taxon>Viridiplantae</taxon>
        <taxon>Streptophyta</taxon>
        <taxon>Embryophyta</taxon>
        <taxon>Tracheophyta</taxon>
        <taxon>Spermatophyta</taxon>
        <taxon>Magnoliopsida</taxon>
        <taxon>Liliopsida</taxon>
        <taxon>Poales</taxon>
        <taxon>Poaceae</taxon>
        <taxon>BOP clade</taxon>
        <taxon>Oryzoideae</taxon>
        <taxon>Oryzeae</taxon>
        <taxon>Oryzinae</taxon>
        <taxon>Oryza</taxon>
        <taxon>Oryza sativa</taxon>
    </lineage>
</organism>
<evidence type="ECO:0000313" key="4">
    <source>
        <dbReference type="EMBL" id="EEE65281.1"/>
    </source>
</evidence>
<accession>Q69NP7</accession>
<reference evidence="2" key="1">
    <citation type="submission" date="2002-03" db="EMBL/GenBank/DDBJ databases">
        <title>Oryza sativa nipponbare(GA3) genomic DNA, chromosome 6, BAC clone:OSJNBa0016O19.</title>
        <authorList>
            <person name="Sasaki T."/>
            <person name="Matsumoto T."/>
            <person name="Yamamoto K."/>
        </authorList>
    </citation>
    <scope>NUCLEOTIDE SEQUENCE</scope>
</reference>
<reference evidence="5" key="5">
    <citation type="journal article" date="2008" name="Nucleic Acids Res.">
        <title>The rice annotation project database (RAP-DB): 2008 update.</title>
        <authorList>
            <consortium name="The rice annotation project (RAP)"/>
        </authorList>
    </citation>
    <scope>GENOME REANNOTATION</scope>
    <source>
        <strain evidence="5">cv. Nipponbare</strain>
    </source>
</reference>
<reference evidence="5" key="3">
    <citation type="journal article" date="2005" name="Nature">
        <title>The map-based sequence of the rice genome.</title>
        <authorList>
            <consortium name="International rice genome sequencing project (IRGSP)"/>
            <person name="Matsumoto T."/>
            <person name="Wu J."/>
            <person name="Kanamori H."/>
            <person name="Katayose Y."/>
            <person name="Fujisawa M."/>
            <person name="Namiki N."/>
            <person name="Mizuno H."/>
            <person name="Yamamoto K."/>
            <person name="Antonio B.A."/>
            <person name="Baba T."/>
            <person name="Sakata K."/>
            <person name="Nagamura Y."/>
            <person name="Aoki H."/>
            <person name="Arikawa K."/>
            <person name="Arita K."/>
            <person name="Bito T."/>
            <person name="Chiden Y."/>
            <person name="Fujitsuka N."/>
            <person name="Fukunaka R."/>
            <person name="Hamada M."/>
            <person name="Harada C."/>
            <person name="Hayashi A."/>
            <person name="Hijishita S."/>
            <person name="Honda M."/>
            <person name="Hosokawa S."/>
            <person name="Ichikawa Y."/>
            <person name="Idonuma A."/>
            <person name="Iijima M."/>
            <person name="Ikeda M."/>
            <person name="Ikeno M."/>
            <person name="Ito K."/>
            <person name="Ito S."/>
            <person name="Ito T."/>
            <person name="Ito Y."/>
            <person name="Ito Y."/>
            <person name="Iwabuchi A."/>
            <person name="Kamiya K."/>
            <person name="Karasawa W."/>
            <person name="Kurita K."/>
            <person name="Katagiri S."/>
            <person name="Kikuta A."/>
            <person name="Kobayashi H."/>
            <person name="Kobayashi N."/>
            <person name="Machita K."/>
            <person name="Maehara T."/>
            <person name="Masukawa M."/>
            <person name="Mizubayashi T."/>
            <person name="Mukai Y."/>
            <person name="Nagasaki H."/>
            <person name="Nagata Y."/>
            <person name="Naito S."/>
            <person name="Nakashima M."/>
            <person name="Nakama Y."/>
            <person name="Nakamichi Y."/>
            <person name="Nakamura M."/>
            <person name="Meguro A."/>
            <person name="Negishi M."/>
            <person name="Ohta I."/>
            <person name="Ohta T."/>
            <person name="Okamoto M."/>
            <person name="Ono N."/>
            <person name="Saji S."/>
            <person name="Sakaguchi M."/>
            <person name="Sakai K."/>
            <person name="Shibata M."/>
            <person name="Shimokawa T."/>
            <person name="Song J."/>
            <person name="Takazaki Y."/>
            <person name="Terasawa K."/>
            <person name="Tsugane M."/>
            <person name="Tsuji K."/>
            <person name="Ueda S."/>
            <person name="Waki K."/>
            <person name="Yamagata H."/>
            <person name="Yamamoto M."/>
            <person name="Yamamoto S."/>
            <person name="Yamane H."/>
            <person name="Yoshiki S."/>
            <person name="Yoshihara R."/>
            <person name="Yukawa K."/>
            <person name="Zhong H."/>
            <person name="Yano M."/>
            <person name="Yuan Q."/>
            <person name="Ouyang S."/>
            <person name="Liu J."/>
            <person name="Jones K.M."/>
            <person name="Gansberger K."/>
            <person name="Moffat K."/>
            <person name="Hill J."/>
            <person name="Bera J."/>
            <person name="Fadrosh D."/>
            <person name="Jin S."/>
            <person name="Johri S."/>
            <person name="Kim M."/>
            <person name="Overton L."/>
            <person name="Reardon M."/>
            <person name="Tsitrin T."/>
            <person name="Vuong H."/>
            <person name="Weaver B."/>
            <person name="Ciecko A."/>
            <person name="Tallon L."/>
            <person name="Jackson J."/>
            <person name="Pai G."/>
            <person name="Aken S.V."/>
            <person name="Utterback T."/>
            <person name="Reidmuller S."/>
            <person name="Feldblyum T."/>
            <person name="Hsiao J."/>
            <person name="Zismann V."/>
            <person name="Iobst S."/>
            <person name="de Vazeille A.R."/>
            <person name="Buell C.R."/>
            <person name="Ying K."/>
            <person name="Li Y."/>
            <person name="Lu T."/>
            <person name="Huang Y."/>
            <person name="Zhao Q."/>
            <person name="Feng Q."/>
            <person name="Zhang L."/>
            <person name="Zhu J."/>
            <person name="Weng Q."/>
            <person name="Mu J."/>
            <person name="Lu Y."/>
            <person name="Fan D."/>
            <person name="Liu Y."/>
            <person name="Guan J."/>
            <person name="Zhang Y."/>
            <person name="Yu S."/>
            <person name="Liu X."/>
            <person name="Zhang Y."/>
            <person name="Hong G."/>
            <person name="Han B."/>
            <person name="Choisne N."/>
            <person name="Demange N."/>
            <person name="Orjeda G."/>
            <person name="Samain S."/>
            <person name="Cattolico L."/>
            <person name="Pelletier E."/>
            <person name="Couloux A."/>
            <person name="Segurens B."/>
            <person name="Wincker P."/>
            <person name="D'Hont A."/>
            <person name="Scarpelli C."/>
            <person name="Weissenbach J."/>
            <person name="Salanoubat M."/>
            <person name="Quetier F."/>
            <person name="Yu Y."/>
            <person name="Kim H.R."/>
            <person name="Rambo T."/>
            <person name="Currie J."/>
            <person name="Collura K."/>
            <person name="Luo M."/>
            <person name="Yang T."/>
            <person name="Ammiraju J.S.S."/>
            <person name="Engler F."/>
            <person name="Soderlund C."/>
            <person name="Wing R.A."/>
            <person name="Palmer L.E."/>
            <person name="de la Bastide M."/>
            <person name="Spiegel L."/>
            <person name="Nascimento L."/>
            <person name="Zutavern T."/>
            <person name="O'Shaughnessy A."/>
            <person name="Dike S."/>
            <person name="Dedhia N."/>
            <person name="Preston R."/>
            <person name="Balija V."/>
            <person name="McCombie W.R."/>
            <person name="Chow T."/>
            <person name="Chen H."/>
            <person name="Chung M."/>
            <person name="Chen C."/>
            <person name="Shaw J."/>
            <person name="Wu H."/>
            <person name="Hsiao K."/>
            <person name="Chao Y."/>
            <person name="Chu M."/>
            <person name="Cheng C."/>
            <person name="Hour A."/>
            <person name="Lee P."/>
            <person name="Lin S."/>
            <person name="Lin Y."/>
            <person name="Liou J."/>
            <person name="Liu S."/>
            <person name="Hsing Y."/>
            <person name="Raghuvanshi S."/>
            <person name="Mohanty A."/>
            <person name="Bharti A.K."/>
            <person name="Gaur A."/>
            <person name="Gupta V."/>
            <person name="Kumar D."/>
            <person name="Ravi V."/>
            <person name="Vij S."/>
            <person name="Kapur A."/>
            <person name="Khurana P."/>
            <person name="Khurana P."/>
            <person name="Khurana J.P."/>
            <person name="Tyagi A.K."/>
            <person name="Gaikwad K."/>
            <person name="Singh A."/>
            <person name="Dalal V."/>
            <person name="Srivastava S."/>
            <person name="Dixit A."/>
            <person name="Pal A.K."/>
            <person name="Ghazi I.A."/>
            <person name="Yadav M."/>
            <person name="Pandit A."/>
            <person name="Bhargava A."/>
            <person name="Sureshbabu K."/>
            <person name="Batra K."/>
            <person name="Sharma T.R."/>
            <person name="Mohapatra T."/>
            <person name="Singh N.K."/>
            <person name="Messing J."/>
            <person name="Nelson A.B."/>
            <person name="Fuks G."/>
            <person name="Kavchok S."/>
            <person name="Keizer G."/>
            <person name="Linton E."/>
            <person name="Llaca V."/>
            <person name="Song R."/>
            <person name="Tanyolac B."/>
            <person name="Young S."/>
            <person name="Ho-Il K."/>
            <person name="Hahn J.H."/>
            <person name="Sangsakoo G."/>
            <person name="Vanavichit A."/>
            <person name="de Mattos Luiz.A.T."/>
            <person name="Zimmer P.D."/>
            <person name="Malone G."/>
            <person name="Dellagostin O."/>
            <person name="de Oliveira A.C."/>
            <person name="Bevan M."/>
            <person name="Bancroft I."/>
            <person name="Minx P."/>
            <person name="Cordum H."/>
            <person name="Wilson R."/>
            <person name="Cheng Z."/>
            <person name="Jin W."/>
            <person name="Jiang J."/>
            <person name="Leong S.A."/>
            <person name="Iwama H."/>
            <person name="Gojobori T."/>
            <person name="Itoh T."/>
            <person name="Niimura Y."/>
            <person name="Fujii Y."/>
            <person name="Habara T."/>
            <person name="Sakai H."/>
            <person name="Sato Y."/>
            <person name="Wilson G."/>
            <person name="Kumar K."/>
            <person name="McCouch S."/>
            <person name="Juretic N."/>
            <person name="Hoen D."/>
            <person name="Wright S."/>
            <person name="Bruskiewich R."/>
            <person name="Bureau T."/>
            <person name="Miyao A."/>
            <person name="Hirochika H."/>
            <person name="Nishikawa T."/>
            <person name="Kadowaki K."/>
            <person name="Sugiura M."/>
            <person name="Burr B."/>
            <person name="Sasaki T."/>
        </authorList>
    </citation>
    <scope>NUCLEOTIDE SEQUENCE [LARGE SCALE GENOMIC DNA]</scope>
    <source>
        <strain evidence="5">cv. Nipponbare</strain>
    </source>
</reference>
<gene>
    <name evidence="4" type="ORF">OsJ_20506</name>
    <name evidence="2" type="ORF">OSJNBa0016O19.47</name>
    <name evidence="3" type="ORF">OSJNBb0015B15.8</name>
</gene>
<reference evidence="3" key="2">
    <citation type="submission" date="2002-08" db="EMBL/GenBank/DDBJ databases">
        <title>Oryza sativa nipponbare(GA3) genomic DNA, chromosome 6, BAC clone:OSJNBb0015B15.</title>
        <authorList>
            <person name="Sasaki T."/>
            <person name="Matsumoto T."/>
            <person name="Katayose Y."/>
        </authorList>
    </citation>
    <scope>NUCLEOTIDE SEQUENCE</scope>
</reference>
<dbReference type="Proteomes" id="UP000007752">
    <property type="component" value="Chromosome 6"/>
</dbReference>
<evidence type="ECO:0000313" key="2">
    <source>
        <dbReference type="EMBL" id="BAD35995.1"/>
    </source>
</evidence>
<reference evidence="4" key="6">
    <citation type="submission" date="2008-12" db="EMBL/GenBank/DDBJ databases">
        <title>Improved gene annotation of the rice (Oryza sativa) genomes.</title>
        <authorList>
            <person name="Wang J."/>
            <person name="Li R."/>
            <person name="Fan W."/>
            <person name="Huang Q."/>
            <person name="Zhang J."/>
            <person name="Zhou Y."/>
            <person name="Hu Y."/>
            <person name="Zi S."/>
            <person name="Li J."/>
            <person name="Ni P."/>
            <person name="Zheng H."/>
            <person name="Zhang Y."/>
            <person name="Zhao M."/>
            <person name="Hao Q."/>
            <person name="McDermott J."/>
            <person name="Samudrala R."/>
            <person name="Kristiansen K."/>
            <person name="Wong G.K.-S."/>
        </authorList>
    </citation>
    <scope>NUCLEOTIDE SEQUENCE</scope>
</reference>
<dbReference type="AlphaFoldDB" id="Q69SP0"/>
<accession>Q69SP0</accession>